<keyword evidence="8" id="KW-0443">Lipid metabolism</keyword>
<accession>A0ABS8WIN2</accession>
<dbReference type="InterPro" id="IPR002921">
    <property type="entry name" value="Fungal_lipase-type"/>
</dbReference>
<organism evidence="10 11">
    <name type="scientific">Datura stramonium</name>
    <name type="common">Jimsonweed</name>
    <name type="synonym">Common thornapple</name>
    <dbReference type="NCBI Taxonomy" id="4076"/>
    <lineage>
        <taxon>Eukaryota</taxon>
        <taxon>Viridiplantae</taxon>
        <taxon>Streptophyta</taxon>
        <taxon>Embryophyta</taxon>
        <taxon>Tracheophyta</taxon>
        <taxon>Spermatophyta</taxon>
        <taxon>Magnoliopsida</taxon>
        <taxon>eudicotyledons</taxon>
        <taxon>Gunneridae</taxon>
        <taxon>Pentapetalae</taxon>
        <taxon>asterids</taxon>
        <taxon>lamiids</taxon>
        <taxon>Solanales</taxon>
        <taxon>Solanaceae</taxon>
        <taxon>Solanoideae</taxon>
        <taxon>Datureae</taxon>
        <taxon>Datura</taxon>
    </lineage>
</organism>
<comment type="subcellular location">
    <subcellularLocation>
        <location evidence="1">Plastid</location>
        <location evidence="1">Chloroplast</location>
    </subcellularLocation>
</comment>
<dbReference type="Proteomes" id="UP000823775">
    <property type="component" value="Unassembled WGS sequence"/>
</dbReference>
<keyword evidence="7" id="KW-0442">Lipid degradation</keyword>
<feature type="domain" description="Fungal lipase-type" evidence="9">
    <location>
        <begin position="133"/>
        <end position="244"/>
    </location>
</feature>
<evidence type="ECO:0000259" key="9">
    <source>
        <dbReference type="Pfam" id="PF01764"/>
    </source>
</evidence>
<keyword evidence="4" id="KW-0934">Plastid</keyword>
<dbReference type="PANTHER" id="PTHR31403:SF53">
    <property type="entry name" value="PHOSPHOLIPASE A1-IGAMMA2, CHLOROPLASTIC-LIKE"/>
    <property type="match status" value="1"/>
</dbReference>
<evidence type="ECO:0000313" key="11">
    <source>
        <dbReference type="Proteomes" id="UP000823775"/>
    </source>
</evidence>
<evidence type="ECO:0000256" key="8">
    <source>
        <dbReference type="ARBA" id="ARBA00023098"/>
    </source>
</evidence>
<sequence>MVLLHVGEELVLDHKTSPFLKDIQSHRFPQFGGSPAFTCGFHGKEFGLGVVISVNDSPYPITKLQSNGNKFHNDEEAKLANKWRDIHGRNNWEDMLEPIDPLLRAELIRYGDMTQACYDAYNLDRSYQLEITQMPDRDPTIRIEAGFLKIYRRKDDKCNLCKFSTREQVLNEVKRLIVSRYSDEEVSITITGHSLGSALAIINAYDIAEIGLNVREDGRVIPLCVFSFSGPRVGNIRFKQRLEGFGVKVLSSKL</sequence>
<gene>
    <name evidence="10" type="ORF">HAX54_046097</name>
</gene>
<evidence type="ECO:0000256" key="4">
    <source>
        <dbReference type="ARBA" id="ARBA00022640"/>
    </source>
</evidence>
<evidence type="ECO:0000256" key="2">
    <source>
        <dbReference type="ARBA" id="ARBA00010701"/>
    </source>
</evidence>
<keyword evidence="6" id="KW-0809">Transit peptide</keyword>
<keyword evidence="11" id="KW-1185">Reference proteome</keyword>
<keyword evidence="3" id="KW-0150">Chloroplast</keyword>
<evidence type="ECO:0000256" key="6">
    <source>
        <dbReference type="ARBA" id="ARBA00022946"/>
    </source>
</evidence>
<reference evidence="10 11" key="1">
    <citation type="journal article" date="2021" name="BMC Genomics">
        <title>Datura genome reveals duplications of psychoactive alkaloid biosynthetic genes and high mutation rate following tissue culture.</title>
        <authorList>
            <person name="Rajewski A."/>
            <person name="Carter-House D."/>
            <person name="Stajich J."/>
            <person name="Litt A."/>
        </authorList>
    </citation>
    <scope>NUCLEOTIDE SEQUENCE [LARGE SCALE GENOMIC DNA]</scope>
    <source>
        <strain evidence="10">AR-01</strain>
    </source>
</reference>
<evidence type="ECO:0000256" key="7">
    <source>
        <dbReference type="ARBA" id="ARBA00022963"/>
    </source>
</evidence>
<protein>
    <recommendedName>
        <fullName evidence="9">Fungal lipase-type domain-containing protein</fullName>
    </recommendedName>
</protein>
<evidence type="ECO:0000313" key="10">
    <source>
        <dbReference type="EMBL" id="MCE3049902.1"/>
    </source>
</evidence>
<name>A0ABS8WIN2_DATST</name>
<evidence type="ECO:0000256" key="5">
    <source>
        <dbReference type="ARBA" id="ARBA00022801"/>
    </source>
</evidence>
<evidence type="ECO:0000256" key="1">
    <source>
        <dbReference type="ARBA" id="ARBA00004229"/>
    </source>
</evidence>
<dbReference type="SUPFAM" id="SSF53474">
    <property type="entry name" value="alpha/beta-Hydrolases"/>
    <property type="match status" value="1"/>
</dbReference>
<dbReference type="EMBL" id="JACEIK010007230">
    <property type="protein sequence ID" value="MCE3049902.1"/>
    <property type="molecule type" value="Genomic_DNA"/>
</dbReference>
<proteinExistence type="inferred from homology"/>
<dbReference type="InterPro" id="IPR029058">
    <property type="entry name" value="AB_hydrolase_fold"/>
</dbReference>
<dbReference type="PANTHER" id="PTHR31403">
    <property type="entry name" value="PHOSPHOLIPASE A1-IBETA2, CHLOROPLASTIC"/>
    <property type="match status" value="1"/>
</dbReference>
<comment type="caution">
    <text evidence="10">The sequence shown here is derived from an EMBL/GenBank/DDBJ whole genome shotgun (WGS) entry which is preliminary data.</text>
</comment>
<keyword evidence="5" id="KW-0378">Hydrolase</keyword>
<evidence type="ECO:0000256" key="3">
    <source>
        <dbReference type="ARBA" id="ARBA00022528"/>
    </source>
</evidence>
<dbReference type="Pfam" id="PF01764">
    <property type="entry name" value="Lipase_3"/>
    <property type="match status" value="1"/>
</dbReference>
<comment type="similarity">
    <text evidence="2">Belongs to the AB hydrolase superfamily. Lipase family.</text>
</comment>
<dbReference type="Gene3D" id="3.40.50.1820">
    <property type="entry name" value="alpha/beta hydrolase"/>
    <property type="match status" value="2"/>
</dbReference>